<evidence type="ECO:0000313" key="1">
    <source>
        <dbReference type="EMBL" id="RUT39504.1"/>
    </source>
</evidence>
<gene>
    <name evidence="1" type="ORF">EJP82_26090</name>
</gene>
<sequence length="106" mass="12301">MIAVLVSETYREQVNEALIGTKVIYEHYGKLTWTDLELCIQRIRNMDEVDLLILDTNITGQPQDIVKAVKNYRLVREYERVLVIIPDDMELAESLAALQVYDFVVN</sequence>
<dbReference type="RefSeq" id="WP_127194993.1">
    <property type="nucleotide sequence ID" value="NZ_RZNY01000044.1"/>
</dbReference>
<reference evidence="1 2" key="1">
    <citation type="submission" date="2018-12" db="EMBL/GenBank/DDBJ databases">
        <authorList>
            <person name="Sun L."/>
            <person name="Chen Z."/>
        </authorList>
    </citation>
    <scope>NUCLEOTIDE SEQUENCE [LARGE SCALE GENOMIC DNA]</scope>
    <source>
        <strain evidence="1 2">DSM 15890</strain>
    </source>
</reference>
<evidence type="ECO:0000313" key="2">
    <source>
        <dbReference type="Proteomes" id="UP000279446"/>
    </source>
</evidence>
<organism evidence="1 2">
    <name type="scientific">Paenibacillus anaericanus</name>
    <dbReference type="NCBI Taxonomy" id="170367"/>
    <lineage>
        <taxon>Bacteria</taxon>
        <taxon>Bacillati</taxon>
        <taxon>Bacillota</taxon>
        <taxon>Bacilli</taxon>
        <taxon>Bacillales</taxon>
        <taxon>Paenibacillaceae</taxon>
        <taxon>Paenibacillus</taxon>
    </lineage>
</organism>
<accession>A0A3S1DHJ6</accession>
<dbReference type="Proteomes" id="UP000279446">
    <property type="component" value="Unassembled WGS sequence"/>
</dbReference>
<name>A0A3S1DHJ6_9BACL</name>
<comment type="caution">
    <text evidence="1">The sequence shown here is derived from an EMBL/GenBank/DDBJ whole genome shotgun (WGS) entry which is preliminary data.</text>
</comment>
<keyword evidence="2" id="KW-1185">Reference proteome</keyword>
<dbReference type="AlphaFoldDB" id="A0A3S1DHJ6"/>
<protein>
    <submittedName>
        <fullName evidence="1">Uncharacterized protein</fullName>
    </submittedName>
</protein>
<proteinExistence type="predicted"/>
<dbReference type="EMBL" id="RZNY01000044">
    <property type="protein sequence ID" value="RUT39504.1"/>
    <property type="molecule type" value="Genomic_DNA"/>
</dbReference>
<dbReference type="OrthoDB" id="9972888at2"/>